<keyword evidence="2" id="KW-1185">Reference proteome</keyword>
<sequence>MIKNTIKAQYGGLPQNSLGYSKSYSKQIEGLLMSIIIVNDSGTTKTNHASVNFDHKKDSVVEVLCPVVSPNIEE</sequence>
<proteinExistence type="predicted"/>
<organism evidence="1 2">
    <name type="scientific">Solanum commersonii</name>
    <name type="common">Commerson's wild potato</name>
    <name type="synonym">Commerson's nightshade</name>
    <dbReference type="NCBI Taxonomy" id="4109"/>
    <lineage>
        <taxon>Eukaryota</taxon>
        <taxon>Viridiplantae</taxon>
        <taxon>Streptophyta</taxon>
        <taxon>Embryophyta</taxon>
        <taxon>Tracheophyta</taxon>
        <taxon>Spermatophyta</taxon>
        <taxon>Magnoliopsida</taxon>
        <taxon>eudicotyledons</taxon>
        <taxon>Gunneridae</taxon>
        <taxon>Pentapetalae</taxon>
        <taxon>asterids</taxon>
        <taxon>lamiids</taxon>
        <taxon>Solanales</taxon>
        <taxon>Solanaceae</taxon>
        <taxon>Solanoideae</taxon>
        <taxon>Solaneae</taxon>
        <taxon>Solanum</taxon>
    </lineage>
</organism>
<name>A0A9J5Y4I2_SOLCO</name>
<dbReference type="EMBL" id="JACXVP010000007">
    <property type="protein sequence ID" value="KAG5595305.1"/>
    <property type="molecule type" value="Genomic_DNA"/>
</dbReference>
<dbReference type="AlphaFoldDB" id="A0A9J5Y4I2"/>
<accession>A0A9J5Y4I2</accession>
<gene>
    <name evidence="1" type="ORF">H5410_036537</name>
</gene>
<dbReference type="Proteomes" id="UP000824120">
    <property type="component" value="Chromosome 7"/>
</dbReference>
<comment type="caution">
    <text evidence="1">The sequence shown here is derived from an EMBL/GenBank/DDBJ whole genome shotgun (WGS) entry which is preliminary data.</text>
</comment>
<reference evidence="1 2" key="1">
    <citation type="submission" date="2020-09" db="EMBL/GenBank/DDBJ databases">
        <title>De no assembly of potato wild relative species, Solanum commersonii.</title>
        <authorList>
            <person name="Cho K."/>
        </authorList>
    </citation>
    <scope>NUCLEOTIDE SEQUENCE [LARGE SCALE GENOMIC DNA]</scope>
    <source>
        <strain evidence="1">LZ3.2</strain>
        <tissue evidence="1">Leaf</tissue>
    </source>
</reference>
<evidence type="ECO:0000313" key="2">
    <source>
        <dbReference type="Proteomes" id="UP000824120"/>
    </source>
</evidence>
<evidence type="ECO:0000313" key="1">
    <source>
        <dbReference type="EMBL" id="KAG5595305.1"/>
    </source>
</evidence>
<protein>
    <submittedName>
        <fullName evidence="1">Uncharacterized protein</fullName>
    </submittedName>
</protein>